<evidence type="ECO:0000313" key="2">
    <source>
        <dbReference type="EMBL" id="MBB6211898.1"/>
    </source>
</evidence>
<keyword evidence="3" id="KW-1185">Reference proteome</keyword>
<evidence type="ECO:0000256" key="1">
    <source>
        <dbReference type="SAM" id="Coils"/>
    </source>
</evidence>
<gene>
    <name evidence="2" type="ORF">FHS48_003342</name>
</gene>
<keyword evidence="2" id="KW-0131">Cell cycle</keyword>
<reference evidence="2 3" key="1">
    <citation type="submission" date="2020-08" db="EMBL/GenBank/DDBJ databases">
        <title>Genomic Encyclopedia of Type Strains, Phase IV (KMG-IV): sequencing the most valuable type-strain genomes for metagenomic binning, comparative biology and taxonomic classification.</title>
        <authorList>
            <person name="Goeker M."/>
        </authorList>
    </citation>
    <scope>NUCLEOTIDE SEQUENCE [LARGE SCALE GENOMIC DNA]</scope>
    <source>
        <strain evidence="2 3">DSM 11590</strain>
    </source>
</reference>
<dbReference type="AlphaFoldDB" id="A0A7W9ZI35"/>
<accession>A0A7W9ZI35</accession>
<dbReference type="GO" id="GO:0051301">
    <property type="term" value="P:cell division"/>
    <property type="evidence" value="ECO:0007669"/>
    <property type="project" value="UniProtKB-KW"/>
</dbReference>
<organism evidence="2 3">
    <name type="scientific">Novispirillum itersonii</name>
    <name type="common">Aquaspirillum itersonii</name>
    <dbReference type="NCBI Taxonomy" id="189"/>
    <lineage>
        <taxon>Bacteria</taxon>
        <taxon>Pseudomonadati</taxon>
        <taxon>Pseudomonadota</taxon>
        <taxon>Alphaproteobacteria</taxon>
        <taxon>Rhodospirillales</taxon>
        <taxon>Novispirillaceae</taxon>
        <taxon>Novispirillum</taxon>
    </lineage>
</organism>
<dbReference type="RefSeq" id="WP_184265070.1">
    <property type="nucleotide sequence ID" value="NZ_JACIIX010000014.1"/>
</dbReference>
<name>A0A7W9ZI35_NOVIT</name>
<sequence length="153" mass="16593">MSLSPSRMTRGTRLLLISLLATLIVLTGGGTKVALDLRDRNARITALEAELEQTRQRLAATEVSLSERSTQLAVTEKEKADLTKKLDASYAAVSVGGRVDFPVLRGMAREGDTVATFAKREGTTPDVVLALNPWLKGHKGPLADRASLWIPKR</sequence>
<dbReference type="Proteomes" id="UP000544872">
    <property type="component" value="Unassembled WGS sequence"/>
</dbReference>
<evidence type="ECO:0000313" key="3">
    <source>
        <dbReference type="Proteomes" id="UP000544872"/>
    </source>
</evidence>
<comment type="caution">
    <text evidence="2">The sequence shown here is derived from an EMBL/GenBank/DDBJ whole genome shotgun (WGS) entry which is preliminary data.</text>
</comment>
<protein>
    <submittedName>
        <fullName evidence="2">Cell division protein FtsL</fullName>
    </submittedName>
</protein>
<keyword evidence="1" id="KW-0175">Coiled coil</keyword>
<dbReference type="EMBL" id="JACIIX010000014">
    <property type="protein sequence ID" value="MBB6211898.1"/>
    <property type="molecule type" value="Genomic_DNA"/>
</dbReference>
<proteinExistence type="predicted"/>
<keyword evidence="2" id="KW-0132">Cell division</keyword>
<feature type="coiled-coil region" evidence="1">
    <location>
        <begin position="37"/>
        <end position="64"/>
    </location>
</feature>